<proteinExistence type="predicted"/>
<evidence type="ECO:0000256" key="1">
    <source>
        <dbReference type="SAM" id="MobiDB-lite"/>
    </source>
</evidence>
<organism evidence="2">
    <name type="scientific">uncultured Chloroflexota bacterium</name>
    <dbReference type="NCBI Taxonomy" id="166587"/>
    <lineage>
        <taxon>Bacteria</taxon>
        <taxon>Bacillati</taxon>
        <taxon>Chloroflexota</taxon>
        <taxon>environmental samples</taxon>
    </lineage>
</organism>
<evidence type="ECO:0000313" key="2">
    <source>
        <dbReference type="EMBL" id="CAA9274973.1"/>
    </source>
</evidence>
<reference evidence="2" key="1">
    <citation type="submission" date="2020-02" db="EMBL/GenBank/DDBJ databases">
        <authorList>
            <person name="Meier V. D."/>
        </authorList>
    </citation>
    <scope>NUCLEOTIDE SEQUENCE</scope>
    <source>
        <strain evidence="2">AVDCRST_MAG77</strain>
    </source>
</reference>
<dbReference type="AlphaFoldDB" id="A0A6J4JAH3"/>
<name>A0A6J4JAH3_9CHLR</name>
<feature type="region of interest" description="Disordered" evidence="1">
    <location>
        <begin position="1"/>
        <end position="20"/>
    </location>
</feature>
<sequence>MRAAWRETDRPTADGEGEPLVGESRFHVRRYCTLRLSYAPVWWRPW</sequence>
<dbReference type="EMBL" id="CADCTC010000188">
    <property type="protein sequence ID" value="CAA9274973.1"/>
    <property type="molecule type" value="Genomic_DNA"/>
</dbReference>
<protein>
    <submittedName>
        <fullName evidence="2">Uncharacterized protein</fullName>
    </submittedName>
</protein>
<accession>A0A6J4JAH3</accession>
<gene>
    <name evidence="2" type="ORF">AVDCRST_MAG77-3374</name>
</gene>
<feature type="compositionally biased region" description="Basic and acidic residues" evidence="1">
    <location>
        <begin position="1"/>
        <end position="13"/>
    </location>
</feature>